<dbReference type="PANTHER" id="PTHR30136">
    <property type="entry name" value="HELIX-TURN-HELIX TRANSCRIPTIONAL REGULATOR, ICLR FAMILY"/>
    <property type="match status" value="1"/>
</dbReference>
<dbReference type="RefSeq" id="WP_211955522.1">
    <property type="nucleotide sequence ID" value="NZ_CAJPVI010000030.1"/>
</dbReference>
<dbReference type="Pfam" id="PF09339">
    <property type="entry name" value="HTH_IclR"/>
    <property type="match status" value="1"/>
</dbReference>
<dbReference type="SUPFAM" id="SSF55781">
    <property type="entry name" value="GAF domain-like"/>
    <property type="match status" value="1"/>
</dbReference>
<dbReference type="PANTHER" id="PTHR30136:SF33">
    <property type="entry name" value="TRANSCRIPTIONAL REGULATORY PROTEIN"/>
    <property type="match status" value="1"/>
</dbReference>
<keyword evidence="1" id="KW-0805">Transcription regulation</keyword>
<dbReference type="InterPro" id="IPR050707">
    <property type="entry name" value="HTH_MetabolicPath_Reg"/>
</dbReference>
<organism evidence="6 7">
    <name type="scientific">Cupriavidus numazuensis</name>
    <dbReference type="NCBI Taxonomy" id="221992"/>
    <lineage>
        <taxon>Bacteria</taxon>
        <taxon>Pseudomonadati</taxon>
        <taxon>Pseudomonadota</taxon>
        <taxon>Betaproteobacteria</taxon>
        <taxon>Burkholderiales</taxon>
        <taxon>Burkholderiaceae</taxon>
        <taxon>Cupriavidus</taxon>
    </lineage>
</organism>
<dbReference type="PROSITE" id="PS51078">
    <property type="entry name" value="ICLR_ED"/>
    <property type="match status" value="1"/>
</dbReference>
<keyword evidence="2" id="KW-0238">DNA-binding</keyword>
<keyword evidence="7" id="KW-1185">Reference proteome</keyword>
<dbReference type="Pfam" id="PF01614">
    <property type="entry name" value="IclR_C"/>
    <property type="match status" value="1"/>
</dbReference>
<dbReference type="Proteomes" id="UP000672657">
    <property type="component" value="Unassembled WGS sequence"/>
</dbReference>
<feature type="domain" description="IclR-ED" evidence="5">
    <location>
        <begin position="88"/>
        <end position="273"/>
    </location>
</feature>
<evidence type="ECO:0000256" key="3">
    <source>
        <dbReference type="ARBA" id="ARBA00023163"/>
    </source>
</evidence>
<name>A0ABM8TLT8_9BURK</name>
<dbReference type="EMBL" id="CAJPVI010000030">
    <property type="protein sequence ID" value="CAG2154106.1"/>
    <property type="molecule type" value="Genomic_DNA"/>
</dbReference>
<evidence type="ECO:0000256" key="1">
    <source>
        <dbReference type="ARBA" id="ARBA00023015"/>
    </source>
</evidence>
<feature type="domain" description="HTH iclR-type" evidence="4">
    <location>
        <begin position="25"/>
        <end position="87"/>
    </location>
</feature>
<dbReference type="SUPFAM" id="SSF46785">
    <property type="entry name" value="Winged helix' DNA-binding domain"/>
    <property type="match status" value="1"/>
</dbReference>
<evidence type="ECO:0000259" key="4">
    <source>
        <dbReference type="PROSITE" id="PS51077"/>
    </source>
</evidence>
<dbReference type="InterPro" id="IPR014757">
    <property type="entry name" value="Tscrpt_reg_IclR_C"/>
</dbReference>
<proteinExistence type="predicted"/>
<reference evidence="6 7" key="1">
    <citation type="submission" date="2021-03" db="EMBL/GenBank/DDBJ databases">
        <authorList>
            <person name="Peeters C."/>
        </authorList>
    </citation>
    <scope>NUCLEOTIDE SEQUENCE [LARGE SCALE GENOMIC DNA]</scope>
    <source>
        <strain evidence="6 7">LMG 26411</strain>
    </source>
</reference>
<evidence type="ECO:0000313" key="6">
    <source>
        <dbReference type="EMBL" id="CAG2154106.1"/>
    </source>
</evidence>
<protein>
    <submittedName>
        <fullName evidence="6">HTH-type transcriptional regulator TsaQ1/TsaQ2</fullName>
    </submittedName>
</protein>
<evidence type="ECO:0000259" key="5">
    <source>
        <dbReference type="PROSITE" id="PS51078"/>
    </source>
</evidence>
<evidence type="ECO:0000256" key="2">
    <source>
        <dbReference type="ARBA" id="ARBA00023125"/>
    </source>
</evidence>
<dbReference type="InterPro" id="IPR029016">
    <property type="entry name" value="GAF-like_dom_sf"/>
</dbReference>
<dbReference type="Gene3D" id="1.10.10.10">
    <property type="entry name" value="Winged helix-like DNA-binding domain superfamily/Winged helix DNA-binding domain"/>
    <property type="match status" value="1"/>
</dbReference>
<dbReference type="InterPro" id="IPR036388">
    <property type="entry name" value="WH-like_DNA-bd_sf"/>
</dbReference>
<comment type="caution">
    <text evidence="6">The sequence shown here is derived from an EMBL/GenBank/DDBJ whole genome shotgun (WGS) entry which is preliminary data.</text>
</comment>
<dbReference type="InterPro" id="IPR005471">
    <property type="entry name" value="Tscrpt_reg_IclR_N"/>
</dbReference>
<evidence type="ECO:0000313" key="7">
    <source>
        <dbReference type="Proteomes" id="UP000672657"/>
    </source>
</evidence>
<dbReference type="PROSITE" id="PS51077">
    <property type="entry name" value="HTH_ICLR"/>
    <property type="match status" value="1"/>
</dbReference>
<sequence length="276" mass="30533">MAAIPLQPHSSSKAAISASKEEVPSNALARGIRILQCFTAEEHDLSAKDIVQRSMLPKPTAFRLMATLRDLGLLHYSERRNRYTLAPGVLQLSAPLLSGMTIRSIARPLMQELADAVDGQISLAASTHDMDLIYVETVQGRENSVFRPEIGTTVSLTRAATGRAFLSLLPEDQYNAILSRLRVEHPERRSWFDDKMHQTRTDLAELGYCRNQGELHHNTVGVAVPVRAIINDRRFIFGCTIPAYRLSSEPTLLSDLGMRLSTLVHNVEVALGAPRG</sequence>
<keyword evidence="3" id="KW-0804">Transcription</keyword>
<accession>A0ABM8TLT8</accession>
<dbReference type="Gene3D" id="3.30.450.40">
    <property type="match status" value="1"/>
</dbReference>
<gene>
    <name evidence="6" type="primary">tsaQ1_13</name>
    <name evidence="6" type="ORF">LMG26411_04536</name>
</gene>
<dbReference type="InterPro" id="IPR036390">
    <property type="entry name" value="WH_DNA-bd_sf"/>
</dbReference>
<dbReference type="SMART" id="SM00346">
    <property type="entry name" value="HTH_ICLR"/>
    <property type="match status" value="1"/>
</dbReference>